<dbReference type="PANTHER" id="PTHR30298:SF0">
    <property type="entry name" value="PROTEIN YBFL-RELATED"/>
    <property type="match status" value="1"/>
</dbReference>
<dbReference type="GO" id="GO:0004803">
    <property type="term" value="F:transposase activity"/>
    <property type="evidence" value="ECO:0007669"/>
    <property type="project" value="InterPro"/>
</dbReference>
<proteinExistence type="predicted"/>
<protein>
    <submittedName>
        <fullName evidence="3">Putative transposase YbfD/YdcC</fullName>
    </submittedName>
</protein>
<dbReference type="AlphaFoldDB" id="A0A3S3U7G1"/>
<dbReference type="Pfam" id="PF13808">
    <property type="entry name" value="DDE_Tnp_1_assoc"/>
    <property type="match status" value="1"/>
</dbReference>
<gene>
    <name evidence="3" type="ORF">H206_02324</name>
</gene>
<dbReference type="InterPro" id="IPR051698">
    <property type="entry name" value="Transposase_11-like"/>
</dbReference>
<keyword evidence="4" id="KW-1185">Reference proteome</keyword>
<evidence type="ECO:0000259" key="1">
    <source>
        <dbReference type="Pfam" id="PF01609"/>
    </source>
</evidence>
<reference evidence="3 4" key="1">
    <citation type="submission" date="2017-01" db="EMBL/GenBank/DDBJ databases">
        <title>The cable genome- insights into the physiology and evolution of filamentous bacteria capable of sulfide oxidation via long distance electron transfer.</title>
        <authorList>
            <person name="Schreiber L."/>
            <person name="Bjerg J.T."/>
            <person name="Boggild A."/>
            <person name="Van De Vossenberg J."/>
            <person name="Meysman F."/>
            <person name="Nielsen L.P."/>
            <person name="Schramm A."/>
            <person name="Kjeldsen K.U."/>
        </authorList>
    </citation>
    <scope>NUCLEOTIDE SEQUENCE [LARGE SCALE GENOMIC DNA]</scope>
    <source>
        <strain evidence="3">MCF</strain>
    </source>
</reference>
<dbReference type="InterPro" id="IPR047647">
    <property type="entry name" value="ISAs1_transpos"/>
</dbReference>
<feature type="domain" description="H repeat-associated protein N-terminal" evidence="2">
    <location>
        <begin position="1"/>
        <end position="65"/>
    </location>
</feature>
<evidence type="ECO:0000313" key="4">
    <source>
        <dbReference type="Proteomes" id="UP000287853"/>
    </source>
</evidence>
<dbReference type="InterPro" id="IPR002559">
    <property type="entry name" value="Transposase_11"/>
</dbReference>
<dbReference type="PANTHER" id="PTHR30298">
    <property type="entry name" value="H REPEAT-ASSOCIATED PREDICTED TRANSPOSASE"/>
    <property type="match status" value="1"/>
</dbReference>
<dbReference type="NCBIfam" id="NF033564">
    <property type="entry name" value="transpos_ISAs1"/>
    <property type="match status" value="1"/>
</dbReference>
<accession>A0A3S3U7G1</accession>
<dbReference type="GO" id="GO:0006313">
    <property type="term" value="P:DNA transposition"/>
    <property type="evidence" value="ECO:0007669"/>
    <property type="project" value="InterPro"/>
</dbReference>
<organism evidence="3 4">
    <name type="scientific">Candidatus Electrothrix aarhusensis</name>
    <dbReference type="NCBI Taxonomy" id="1859131"/>
    <lineage>
        <taxon>Bacteria</taxon>
        <taxon>Pseudomonadati</taxon>
        <taxon>Thermodesulfobacteriota</taxon>
        <taxon>Desulfobulbia</taxon>
        <taxon>Desulfobulbales</taxon>
        <taxon>Desulfobulbaceae</taxon>
        <taxon>Candidatus Electrothrix</taxon>
    </lineage>
</organism>
<dbReference type="InterPro" id="IPR032806">
    <property type="entry name" value="YbfD_N"/>
</dbReference>
<evidence type="ECO:0000259" key="2">
    <source>
        <dbReference type="Pfam" id="PF13808"/>
    </source>
</evidence>
<dbReference type="GO" id="GO:0003677">
    <property type="term" value="F:DNA binding"/>
    <property type="evidence" value="ECO:0007669"/>
    <property type="project" value="InterPro"/>
</dbReference>
<dbReference type="Proteomes" id="UP000287853">
    <property type="component" value="Unassembled WGS sequence"/>
</dbReference>
<dbReference type="EMBL" id="MTKO01000106">
    <property type="protein sequence ID" value="RWX43915.1"/>
    <property type="molecule type" value="Genomic_DNA"/>
</dbReference>
<evidence type="ECO:0000313" key="3">
    <source>
        <dbReference type="EMBL" id="RWX43915.1"/>
    </source>
</evidence>
<comment type="caution">
    <text evidence="3">The sequence shown here is derived from an EMBL/GenBank/DDBJ whole genome shotgun (WGS) entry which is preliminary data.</text>
</comment>
<feature type="domain" description="Transposase IS4-like" evidence="1">
    <location>
        <begin position="75"/>
        <end position="310"/>
    </location>
</feature>
<dbReference type="Pfam" id="PF01609">
    <property type="entry name" value="DDE_Tnp_1"/>
    <property type="match status" value="1"/>
</dbReference>
<sequence>MVIAVCAIICGADDWNAMEKFGKAKQDWFSQFLELPNGIPSHDTFNRVFSLLSPEAFRECFINWIQDVAEILPGQVIPIDGKTVRRSHDRKSGKAAIHMVSAWATETKLVLGQVKTDEKSNEITAIPELLDLLDVNGCVVSIDAMGCQKKIAEQIIDQGGDYVFGLKGNQGNLHKEVEHFFTGEGDQHIDSFDFFTEEDLTHGRKTVRRYYTSDALEGISEASKWEGLKTIAMVECESERNGKHSHEFRCYIGSIENDAKVFAEAVRSHWGIENELHWVLDMSFREDESRIRQGNAAENFAVLRHLALNLLKQEKTAKVGIKNKRLMAGWDNDYLLKVLNGL</sequence>
<name>A0A3S3U7G1_9BACT</name>